<proteinExistence type="predicted"/>
<keyword evidence="3" id="KW-1185">Reference proteome</keyword>
<organism evidence="2 3">
    <name type="scientific">Posidoniimonas polymericola</name>
    <dbReference type="NCBI Taxonomy" id="2528002"/>
    <lineage>
        <taxon>Bacteria</taxon>
        <taxon>Pseudomonadati</taxon>
        <taxon>Planctomycetota</taxon>
        <taxon>Planctomycetia</taxon>
        <taxon>Pirellulales</taxon>
        <taxon>Lacipirellulaceae</taxon>
        <taxon>Posidoniimonas</taxon>
    </lineage>
</organism>
<protein>
    <submittedName>
        <fullName evidence="2">Uncharacterized protein</fullName>
    </submittedName>
</protein>
<dbReference type="SUPFAM" id="SSF46955">
    <property type="entry name" value="Putative DNA-binding domain"/>
    <property type="match status" value="1"/>
</dbReference>
<feature type="region of interest" description="Disordered" evidence="1">
    <location>
        <begin position="144"/>
        <end position="166"/>
    </location>
</feature>
<dbReference type="InterPro" id="IPR009061">
    <property type="entry name" value="DNA-bd_dom_put_sf"/>
</dbReference>
<evidence type="ECO:0000256" key="1">
    <source>
        <dbReference type="SAM" id="MobiDB-lite"/>
    </source>
</evidence>
<dbReference type="Proteomes" id="UP000318478">
    <property type="component" value="Unassembled WGS sequence"/>
</dbReference>
<dbReference type="AlphaFoldDB" id="A0A5C5XWK1"/>
<dbReference type="OrthoDB" id="6684398at2"/>
<accession>A0A5C5XWK1</accession>
<comment type="caution">
    <text evidence="2">The sequence shown here is derived from an EMBL/GenBank/DDBJ whole genome shotgun (WGS) entry which is preliminary data.</text>
</comment>
<evidence type="ECO:0000313" key="3">
    <source>
        <dbReference type="Proteomes" id="UP000318478"/>
    </source>
</evidence>
<dbReference type="EMBL" id="SJPO01000013">
    <property type="protein sequence ID" value="TWT67038.1"/>
    <property type="molecule type" value="Genomic_DNA"/>
</dbReference>
<name>A0A5C5XWK1_9BACT</name>
<dbReference type="RefSeq" id="WP_146591068.1">
    <property type="nucleotide sequence ID" value="NZ_SJPO01000013.1"/>
</dbReference>
<evidence type="ECO:0000313" key="2">
    <source>
        <dbReference type="EMBL" id="TWT67038.1"/>
    </source>
</evidence>
<sequence length="188" mass="20939">MTKTHFSISAASRLTGKSRNTIAKHLKEGKLSCTDDGSGAKLIDASELARVYDIKVADLAREEGAAARPASQVQGPPADAEVQAMLAKEIEERERERRQFEQQIEHLQESLQLAQEGHNRATLLLESNQGAGGWQDAIASLEQKVANQESEAKQERERLKASAKRQIDHYKGQLEAEREKTIWQRILG</sequence>
<dbReference type="Gene3D" id="1.10.1660.10">
    <property type="match status" value="1"/>
</dbReference>
<feature type="compositionally biased region" description="Basic and acidic residues" evidence="1">
    <location>
        <begin position="150"/>
        <end position="166"/>
    </location>
</feature>
<reference evidence="2 3" key="1">
    <citation type="submission" date="2019-02" db="EMBL/GenBank/DDBJ databases">
        <title>Deep-cultivation of Planctomycetes and their phenomic and genomic characterization uncovers novel biology.</title>
        <authorList>
            <person name="Wiegand S."/>
            <person name="Jogler M."/>
            <person name="Boedeker C."/>
            <person name="Pinto D."/>
            <person name="Vollmers J."/>
            <person name="Rivas-Marin E."/>
            <person name="Kohn T."/>
            <person name="Peeters S.H."/>
            <person name="Heuer A."/>
            <person name="Rast P."/>
            <person name="Oberbeckmann S."/>
            <person name="Bunk B."/>
            <person name="Jeske O."/>
            <person name="Meyerdierks A."/>
            <person name="Storesund J.E."/>
            <person name="Kallscheuer N."/>
            <person name="Luecker S."/>
            <person name="Lage O.M."/>
            <person name="Pohl T."/>
            <person name="Merkel B.J."/>
            <person name="Hornburger P."/>
            <person name="Mueller R.-W."/>
            <person name="Bruemmer F."/>
            <person name="Labrenz M."/>
            <person name="Spormann A.M."/>
            <person name="Op Den Camp H."/>
            <person name="Overmann J."/>
            <person name="Amann R."/>
            <person name="Jetten M.S.M."/>
            <person name="Mascher T."/>
            <person name="Medema M.H."/>
            <person name="Devos D.P."/>
            <person name="Kaster A.-K."/>
            <person name="Ovreas L."/>
            <person name="Rohde M."/>
            <person name="Galperin M.Y."/>
            <person name="Jogler C."/>
        </authorList>
    </citation>
    <scope>NUCLEOTIDE SEQUENCE [LARGE SCALE GENOMIC DNA]</scope>
    <source>
        <strain evidence="2 3">Pla123a</strain>
    </source>
</reference>
<gene>
    <name evidence="2" type="ORF">Pla123a_44680</name>
</gene>